<dbReference type="GO" id="GO:0005886">
    <property type="term" value="C:plasma membrane"/>
    <property type="evidence" value="ECO:0007669"/>
    <property type="project" value="UniProtKB-SubCell"/>
</dbReference>
<dbReference type="InterPro" id="IPR003439">
    <property type="entry name" value="ABC_transporter-like_ATP-bd"/>
</dbReference>
<dbReference type="PANTHER" id="PTHR42711:SF5">
    <property type="entry name" value="ABC TRANSPORTER ATP-BINDING PROTEIN NATA"/>
    <property type="match status" value="1"/>
</dbReference>
<dbReference type="GO" id="GO:0016887">
    <property type="term" value="F:ATP hydrolysis activity"/>
    <property type="evidence" value="ECO:0007669"/>
    <property type="project" value="InterPro"/>
</dbReference>
<keyword evidence="3" id="KW-0813">Transport</keyword>
<feature type="domain" description="ABC transporter" evidence="8">
    <location>
        <begin position="7"/>
        <end position="238"/>
    </location>
</feature>
<evidence type="ECO:0000259" key="8">
    <source>
        <dbReference type="PROSITE" id="PS50893"/>
    </source>
</evidence>
<feature type="compositionally biased region" description="Basic and acidic residues" evidence="7">
    <location>
        <begin position="286"/>
        <end position="303"/>
    </location>
</feature>
<comment type="subcellular location">
    <subcellularLocation>
        <location evidence="1">Cell membrane</location>
        <topology evidence="1">Peripheral membrane protein</topology>
    </subcellularLocation>
</comment>
<evidence type="ECO:0000256" key="1">
    <source>
        <dbReference type="ARBA" id="ARBA00004202"/>
    </source>
</evidence>
<organism evidence="9 10">
    <name type="scientific">Planomonospora sphaerica</name>
    <dbReference type="NCBI Taxonomy" id="161355"/>
    <lineage>
        <taxon>Bacteria</taxon>
        <taxon>Bacillati</taxon>
        <taxon>Actinomycetota</taxon>
        <taxon>Actinomycetes</taxon>
        <taxon>Streptosporangiales</taxon>
        <taxon>Streptosporangiaceae</taxon>
        <taxon>Planomonospora</taxon>
    </lineage>
</organism>
<reference evidence="10" key="2">
    <citation type="submission" date="2016-04" db="EMBL/GenBank/DDBJ databases">
        <title>Planomonospora sphaerica JCM9374 whole genome shotgun sequence.</title>
        <authorList>
            <person name="Suzuki T."/>
            <person name="Dohra H."/>
            <person name="Kodani S."/>
        </authorList>
    </citation>
    <scope>NUCLEOTIDE SEQUENCE [LARGE SCALE GENOMIC DNA]</scope>
    <source>
        <strain evidence="10">JCM 9374</strain>
    </source>
</reference>
<name>A0A171BLR2_9ACTN</name>
<dbReference type="EMBL" id="BDCX01000002">
    <property type="protein sequence ID" value="GAT65289.1"/>
    <property type="molecule type" value="Genomic_DNA"/>
</dbReference>
<dbReference type="InterPro" id="IPR003593">
    <property type="entry name" value="AAA+_ATPase"/>
</dbReference>
<dbReference type="Proteomes" id="UP000077701">
    <property type="component" value="Unassembled WGS sequence"/>
</dbReference>
<dbReference type="SUPFAM" id="SSF52540">
    <property type="entry name" value="P-loop containing nucleoside triphosphate hydrolases"/>
    <property type="match status" value="1"/>
</dbReference>
<evidence type="ECO:0000256" key="4">
    <source>
        <dbReference type="ARBA" id="ARBA00022741"/>
    </source>
</evidence>
<comment type="caution">
    <text evidence="9">The sequence shown here is derived from an EMBL/GenBank/DDBJ whole genome shotgun (WGS) entry which is preliminary data.</text>
</comment>
<keyword evidence="6" id="KW-0046">Antibiotic resistance</keyword>
<protein>
    <submittedName>
        <fullName evidence="9">Multidrug ABC transporter ATPase-like protein</fullName>
    </submittedName>
</protein>
<accession>A0A171BLR2</accession>
<evidence type="ECO:0000256" key="3">
    <source>
        <dbReference type="ARBA" id="ARBA00022448"/>
    </source>
</evidence>
<dbReference type="RefSeq" id="WP_068894660.1">
    <property type="nucleotide sequence ID" value="NZ_BDCX01000002.1"/>
</dbReference>
<reference evidence="9 10" key="1">
    <citation type="journal article" date="2016" name="Genome Announc.">
        <title>Draft Genome Sequence of Planomonospora sphaerica JCM9374, a Rare Actinomycete.</title>
        <authorList>
            <person name="Dohra H."/>
            <person name="Suzuki T."/>
            <person name="Inoue Y."/>
            <person name="Kodani S."/>
        </authorList>
    </citation>
    <scope>NUCLEOTIDE SEQUENCE [LARGE SCALE GENOMIC DNA]</scope>
    <source>
        <strain evidence="9 10">JCM 9374</strain>
    </source>
</reference>
<dbReference type="AlphaFoldDB" id="A0A171BLR2"/>
<comment type="similarity">
    <text evidence="2">Belongs to the ABC transporter superfamily.</text>
</comment>
<dbReference type="GO" id="GO:0046677">
    <property type="term" value="P:response to antibiotic"/>
    <property type="evidence" value="ECO:0007669"/>
    <property type="project" value="UniProtKB-KW"/>
</dbReference>
<gene>
    <name evidence="9" type="ORF">PS9374_00921</name>
</gene>
<proteinExistence type="inferred from homology"/>
<dbReference type="InterPro" id="IPR050763">
    <property type="entry name" value="ABC_transporter_ATP-binding"/>
</dbReference>
<dbReference type="Gene3D" id="3.40.50.300">
    <property type="entry name" value="P-loop containing nucleotide triphosphate hydrolases"/>
    <property type="match status" value="1"/>
</dbReference>
<evidence type="ECO:0000256" key="5">
    <source>
        <dbReference type="ARBA" id="ARBA00022840"/>
    </source>
</evidence>
<dbReference type="Pfam" id="PF00005">
    <property type="entry name" value="ABC_tran"/>
    <property type="match status" value="1"/>
</dbReference>
<evidence type="ECO:0000256" key="7">
    <source>
        <dbReference type="SAM" id="MobiDB-lite"/>
    </source>
</evidence>
<dbReference type="GO" id="GO:0005524">
    <property type="term" value="F:ATP binding"/>
    <property type="evidence" value="ECO:0007669"/>
    <property type="project" value="UniProtKB-KW"/>
</dbReference>
<dbReference type="PROSITE" id="PS50893">
    <property type="entry name" value="ABC_TRANSPORTER_2"/>
    <property type="match status" value="1"/>
</dbReference>
<feature type="region of interest" description="Disordered" evidence="7">
    <location>
        <begin position="243"/>
        <end position="303"/>
    </location>
</feature>
<evidence type="ECO:0000313" key="9">
    <source>
        <dbReference type="EMBL" id="GAT65289.1"/>
    </source>
</evidence>
<feature type="region of interest" description="Disordered" evidence="7">
    <location>
        <begin position="202"/>
        <end position="224"/>
    </location>
</feature>
<dbReference type="PANTHER" id="PTHR42711">
    <property type="entry name" value="ABC TRANSPORTER ATP-BINDING PROTEIN"/>
    <property type="match status" value="1"/>
</dbReference>
<dbReference type="InterPro" id="IPR027417">
    <property type="entry name" value="P-loop_NTPase"/>
</dbReference>
<evidence type="ECO:0000256" key="2">
    <source>
        <dbReference type="ARBA" id="ARBA00005417"/>
    </source>
</evidence>
<evidence type="ECO:0000256" key="6">
    <source>
        <dbReference type="ARBA" id="ARBA00023251"/>
    </source>
</evidence>
<keyword evidence="4" id="KW-0547">Nucleotide-binding</keyword>
<dbReference type="SMART" id="SM00382">
    <property type="entry name" value="AAA"/>
    <property type="match status" value="1"/>
</dbReference>
<dbReference type="OrthoDB" id="3243210at2"/>
<dbReference type="STRING" id="161355.PS9374_00921"/>
<evidence type="ECO:0000313" key="10">
    <source>
        <dbReference type="Proteomes" id="UP000077701"/>
    </source>
</evidence>
<keyword evidence="10" id="KW-1185">Reference proteome</keyword>
<sequence>MPGGVTVHAAGLSLEGGHGPVYRDVGLDAPAGSLTALAGQAGSGRTSLLLTLAGRMRPTSGVLTVAGQSRPRAIRRVAALGLVDGVNDLERSLTVREHVHERSRGLFWNARNRARAAAALERAGLDLSPDDRTLVRALGREQRVRLGVALALLDGPGLLVLDNVDAGLPGDRRDALWATLEDLAAQGLTVVAACTESPLPRTLRLGGPGLPEPAEPVEPSGPAELPEAVGLLEAAEPLSAVRIPEAAELPEPTGPTAPSAVEDPEHPEDPGDPVRTGTAPDPGDTGARDRDGSGDAPGEEGRR</sequence>
<keyword evidence="5" id="KW-0067">ATP-binding</keyword>